<comment type="pathway">
    <text evidence="3">Phospholipid metabolism; phosphatidylglycerol biosynthesis; phosphatidylglycerol from CDP-diacylglycerol: step 1/2.</text>
</comment>
<organism evidence="19">
    <name type="scientific">uncultured Anaerotruncus sp</name>
    <dbReference type="NCBI Taxonomy" id="905011"/>
    <lineage>
        <taxon>Bacteria</taxon>
        <taxon>Bacillati</taxon>
        <taxon>Bacillota</taxon>
        <taxon>Clostridia</taxon>
        <taxon>Eubacteriales</taxon>
        <taxon>Oscillospiraceae</taxon>
        <taxon>Anaerotruncus</taxon>
        <taxon>environmental samples</taxon>
    </lineage>
</organism>
<dbReference type="UniPathway" id="UPA00084">
    <property type="reaction ID" value="UER00503"/>
</dbReference>
<dbReference type="NCBIfam" id="TIGR00560">
    <property type="entry name" value="pgsA"/>
    <property type="match status" value="1"/>
</dbReference>
<dbReference type="PIRSF" id="PIRSF000847">
    <property type="entry name" value="Phos_ph_gly_syn"/>
    <property type="match status" value="1"/>
</dbReference>
<accession>A0A1C6K4U5</accession>
<evidence type="ECO:0000256" key="16">
    <source>
        <dbReference type="NCBIfam" id="TIGR00560"/>
    </source>
</evidence>
<dbReference type="InterPro" id="IPR048254">
    <property type="entry name" value="CDP_ALCOHOL_P_TRANSF_CS"/>
</dbReference>
<keyword evidence="13" id="KW-0594">Phospholipid biosynthesis</keyword>
<evidence type="ECO:0000256" key="12">
    <source>
        <dbReference type="ARBA" id="ARBA00023136"/>
    </source>
</evidence>
<dbReference type="GO" id="GO:0008444">
    <property type="term" value="F:CDP-diacylglycerol-glycerol-3-phosphate 3-phosphatidyltransferase activity"/>
    <property type="evidence" value="ECO:0007669"/>
    <property type="project" value="UniProtKB-UniRule"/>
</dbReference>
<dbReference type="PANTHER" id="PTHR14269:SF62">
    <property type="entry name" value="CDP-DIACYLGLYCEROL--GLYCEROL-3-PHOSPHATE 3-PHOSPHATIDYLTRANSFERASE 1, CHLOROPLASTIC"/>
    <property type="match status" value="1"/>
</dbReference>
<dbReference type="InterPro" id="IPR000462">
    <property type="entry name" value="CDP-OH_P_trans"/>
</dbReference>
<proteinExistence type="inferred from homology"/>
<dbReference type="InterPro" id="IPR050324">
    <property type="entry name" value="CDP-alcohol_PTase-I"/>
</dbReference>
<comment type="catalytic activity">
    <reaction evidence="15">
        <text>a CDP-1,2-diacyl-sn-glycerol + sn-glycerol 3-phosphate = a 1,2-diacyl-sn-glycero-3-phospho-(1'-sn-glycero-3'-phosphate) + CMP + H(+)</text>
        <dbReference type="Rhea" id="RHEA:12593"/>
        <dbReference type="ChEBI" id="CHEBI:15378"/>
        <dbReference type="ChEBI" id="CHEBI:57597"/>
        <dbReference type="ChEBI" id="CHEBI:58332"/>
        <dbReference type="ChEBI" id="CHEBI:60110"/>
        <dbReference type="ChEBI" id="CHEBI:60377"/>
        <dbReference type="EC" id="2.7.8.5"/>
    </reaction>
</comment>
<keyword evidence="8 17" id="KW-0808">Transferase</keyword>
<evidence type="ECO:0000256" key="2">
    <source>
        <dbReference type="ARBA" id="ARBA00004141"/>
    </source>
</evidence>
<evidence type="ECO:0000256" key="4">
    <source>
        <dbReference type="ARBA" id="ARBA00010441"/>
    </source>
</evidence>
<evidence type="ECO:0000256" key="7">
    <source>
        <dbReference type="ARBA" id="ARBA00022516"/>
    </source>
</evidence>
<sequence>MNTPNKLTVLRMVLVPFFVAALLISDIPASYLIALVIFTVASLTDMLDGQLARKHNQVTTFGKFLDPLADKMLVTSAMICFIEMGLSSSVAVLIVIGREFMVSAIRLVAVGEGNVIAANIWGKVKTVIQLIVIIGVLLLLALQDFGIAQSLDVPLISNVGMWVIAAVTAISGGKYLVDNLQYINTTK</sequence>
<protein>
    <recommendedName>
        <fullName evidence="6 16">CDP-diacylglycerol--glycerol-3-phosphate 3-phosphatidyltransferase</fullName>
        <ecNumber evidence="5 16">2.7.8.5</ecNumber>
    </recommendedName>
</protein>
<evidence type="ECO:0000256" key="6">
    <source>
        <dbReference type="ARBA" id="ARBA00014944"/>
    </source>
</evidence>
<evidence type="ECO:0000256" key="13">
    <source>
        <dbReference type="ARBA" id="ARBA00023209"/>
    </source>
</evidence>
<dbReference type="InterPro" id="IPR043130">
    <property type="entry name" value="CDP-OH_PTrfase_TM_dom"/>
</dbReference>
<evidence type="ECO:0000256" key="10">
    <source>
        <dbReference type="ARBA" id="ARBA00022989"/>
    </source>
</evidence>
<feature type="transmembrane region" description="Helical" evidence="18">
    <location>
        <begin position="159"/>
        <end position="177"/>
    </location>
</feature>
<keyword evidence="11" id="KW-0443">Lipid metabolism</keyword>
<dbReference type="EMBL" id="FMHG01000003">
    <property type="protein sequence ID" value="SCJ89263.1"/>
    <property type="molecule type" value="Genomic_DNA"/>
</dbReference>
<evidence type="ECO:0000256" key="17">
    <source>
        <dbReference type="RuleBase" id="RU003750"/>
    </source>
</evidence>
<keyword evidence="12 18" id="KW-0472">Membrane</keyword>
<dbReference type="GO" id="GO:0006655">
    <property type="term" value="P:phosphatidylglycerol biosynthetic process"/>
    <property type="evidence" value="ECO:0007669"/>
    <property type="project" value="UniProtKB-UniPathway"/>
</dbReference>
<gene>
    <name evidence="19" type="primary">pgsA</name>
    <name evidence="19" type="ORF">SAMEA3545359_02603</name>
</gene>
<dbReference type="Pfam" id="PF01066">
    <property type="entry name" value="CDP-OH_P_transf"/>
    <property type="match status" value="1"/>
</dbReference>
<dbReference type="InterPro" id="IPR004570">
    <property type="entry name" value="Phosphatidylglycerol_P_synth"/>
</dbReference>
<comment type="subcellular location">
    <subcellularLocation>
        <location evidence="2">Membrane</location>
        <topology evidence="2">Multi-pass membrane protein</topology>
    </subcellularLocation>
</comment>
<evidence type="ECO:0000256" key="8">
    <source>
        <dbReference type="ARBA" id="ARBA00022679"/>
    </source>
</evidence>
<evidence type="ECO:0000256" key="1">
    <source>
        <dbReference type="ARBA" id="ARBA00003973"/>
    </source>
</evidence>
<dbReference type="GO" id="GO:0016020">
    <property type="term" value="C:membrane"/>
    <property type="evidence" value="ECO:0007669"/>
    <property type="project" value="UniProtKB-SubCell"/>
</dbReference>
<dbReference type="PANTHER" id="PTHR14269">
    <property type="entry name" value="CDP-DIACYLGLYCEROL--GLYCEROL-3-PHOSPHATE 3-PHOSPHATIDYLTRANSFERASE-RELATED"/>
    <property type="match status" value="1"/>
</dbReference>
<evidence type="ECO:0000256" key="14">
    <source>
        <dbReference type="ARBA" id="ARBA00023264"/>
    </source>
</evidence>
<dbReference type="Gene3D" id="1.20.120.1760">
    <property type="match status" value="1"/>
</dbReference>
<reference evidence="19" key="1">
    <citation type="submission" date="2015-09" db="EMBL/GenBank/DDBJ databases">
        <authorList>
            <consortium name="Pathogen Informatics"/>
        </authorList>
    </citation>
    <scope>NUCLEOTIDE SEQUENCE</scope>
    <source>
        <strain evidence="19">2789STDY5834896</strain>
    </source>
</reference>
<evidence type="ECO:0000256" key="11">
    <source>
        <dbReference type="ARBA" id="ARBA00023098"/>
    </source>
</evidence>
<feature type="transmembrane region" description="Helical" evidence="18">
    <location>
        <begin position="12"/>
        <end position="41"/>
    </location>
</feature>
<evidence type="ECO:0000256" key="15">
    <source>
        <dbReference type="ARBA" id="ARBA00048586"/>
    </source>
</evidence>
<name>A0A1C6K4U5_9FIRM</name>
<feature type="transmembrane region" description="Helical" evidence="18">
    <location>
        <begin position="127"/>
        <end position="147"/>
    </location>
</feature>
<evidence type="ECO:0000256" key="9">
    <source>
        <dbReference type="ARBA" id="ARBA00022692"/>
    </source>
</evidence>
<feature type="transmembrane region" description="Helical" evidence="18">
    <location>
        <begin position="73"/>
        <end position="96"/>
    </location>
</feature>
<keyword evidence="9 18" id="KW-0812">Transmembrane</keyword>
<keyword evidence="14" id="KW-1208">Phospholipid metabolism</keyword>
<dbReference type="AlphaFoldDB" id="A0A1C6K4U5"/>
<evidence type="ECO:0000313" key="19">
    <source>
        <dbReference type="EMBL" id="SCJ89263.1"/>
    </source>
</evidence>
<keyword evidence="7" id="KW-0444">Lipid biosynthesis</keyword>
<dbReference type="PROSITE" id="PS00379">
    <property type="entry name" value="CDP_ALCOHOL_P_TRANSF"/>
    <property type="match status" value="1"/>
</dbReference>
<dbReference type="EC" id="2.7.8.5" evidence="5 16"/>
<keyword evidence="10 18" id="KW-1133">Transmembrane helix</keyword>
<evidence type="ECO:0000256" key="18">
    <source>
        <dbReference type="SAM" id="Phobius"/>
    </source>
</evidence>
<comment type="similarity">
    <text evidence="4 17">Belongs to the CDP-alcohol phosphatidyltransferase class-I family.</text>
</comment>
<evidence type="ECO:0000256" key="5">
    <source>
        <dbReference type="ARBA" id="ARBA00013170"/>
    </source>
</evidence>
<comment type="function">
    <text evidence="1">This protein catalyzes the committed step to the synthesis of the acidic phospholipids.</text>
</comment>
<evidence type="ECO:0000256" key="3">
    <source>
        <dbReference type="ARBA" id="ARBA00005042"/>
    </source>
</evidence>